<evidence type="ECO:0000313" key="1">
    <source>
        <dbReference type="EMBL" id="OAF06654.1"/>
    </source>
</evidence>
<accession>A0A176YIU3</accession>
<evidence type="ECO:0008006" key="3">
    <source>
        <dbReference type="Google" id="ProtNLM"/>
    </source>
</evidence>
<name>A0A176YIU3_9BRAD</name>
<protein>
    <recommendedName>
        <fullName evidence="3">DUF3237 domain-containing protein</fullName>
    </recommendedName>
</protein>
<gene>
    <name evidence="1" type="ORF">AYJ54_19200</name>
</gene>
<keyword evidence="2" id="KW-1185">Reference proteome</keyword>
<sequence>MRLRLDARVTIETDEHEIIFVTYNGRMYCDKEAADRFRKREVLRADECYLISAPTFQTKSEKYSWLNDVQAIGKMVEYQPGKDGHLTYDIFAVK</sequence>
<dbReference type="STRING" id="1505087.AYJ54_19200"/>
<dbReference type="Gene3D" id="2.40.160.20">
    <property type="match status" value="1"/>
</dbReference>
<dbReference type="Pfam" id="PF11578">
    <property type="entry name" value="DUF3237"/>
    <property type="match status" value="1"/>
</dbReference>
<comment type="caution">
    <text evidence="1">The sequence shown here is derived from an EMBL/GenBank/DDBJ whole genome shotgun (WGS) entry which is preliminary data.</text>
</comment>
<proteinExistence type="predicted"/>
<dbReference type="Proteomes" id="UP000076959">
    <property type="component" value="Unassembled WGS sequence"/>
</dbReference>
<reference evidence="1 2" key="1">
    <citation type="submission" date="2016-03" db="EMBL/GenBank/DDBJ databases">
        <title>Draft Genome Sequence of the Strain BR 10245 (Bradyrhizobium sp.) isolated from nodules of Centrolobium paraense.</title>
        <authorList>
            <person name="Simoes-Araujo J.L.Sr."/>
            <person name="Barauna A.C."/>
            <person name="Silva K."/>
            <person name="Zilli J.E."/>
        </authorList>
    </citation>
    <scope>NUCLEOTIDE SEQUENCE [LARGE SCALE GENOMIC DNA]</scope>
    <source>
        <strain evidence="1 2">BR 10245</strain>
    </source>
</reference>
<dbReference type="EMBL" id="LUUB01000074">
    <property type="protein sequence ID" value="OAF06654.1"/>
    <property type="molecule type" value="Genomic_DNA"/>
</dbReference>
<evidence type="ECO:0000313" key="2">
    <source>
        <dbReference type="Proteomes" id="UP000076959"/>
    </source>
</evidence>
<dbReference type="AlphaFoldDB" id="A0A176YIU3"/>
<organism evidence="1 2">
    <name type="scientific">Bradyrhizobium centrolobii</name>
    <dbReference type="NCBI Taxonomy" id="1505087"/>
    <lineage>
        <taxon>Bacteria</taxon>
        <taxon>Pseudomonadati</taxon>
        <taxon>Pseudomonadota</taxon>
        <taxon>Alphaproteobacteria</taxon>
        <taxon>Hyphomicrobiales</taxon>
        <taxon>Nitrobacteraceae</taxon>
        <taxon>Bradyrhizobium</taxon>
    </lineage>
</organism>